<feature type="region of interest" description="Disordered" evidence="1">
    <location>
        <begin position="53"/>
        <end position="81"/>
    </location>
</feature>
<reference evidence="2" key="1">
    <citation type="submission" date="2018-05" db="EMBL/GenBank/DDBJ databases">
        <authorList>
            <person name="Lanie J.A."/>
            <person name="Ng W.-L."/>
            <person name="Kazmierczak K.M."/>
            <person name="Andrzejewski T.M."/>
            <person name="Davidsen T.M."/>
            <person name="Wayne K.J."/>
            <person name="Tettelin H."/>
            <person name="Glass J.I."/>
            <person name="Rusch D."/>
            <person name="Podicherti R."/>
            <person name="Tsui H.-C.T."/>
            <person name="Winkler M.E."/>
        </authorList>
    </citation>
    <scope>NUCLEOTIDE SEQUENCE</scope>
</reference>
<proteinExistence type="predicted"/>
<protein>
    <submittedName>
        <fullName evidence="2">Uncharacterized protein</fullName>
    </submittedName>
</protein>
<feature type="non-terminal residue" evidence="2">
    <location>
        <position position="1"/>
    </location>
</feature>
<dbReference type="EMBL" id="UINC01049381">
    <property type="protein sequence ID" value="SVB61089.1"/>
    <property type="molecule type" value="Genomic_DNA"/>
</dbReference>
<organism evidence="2">
    <name type="scientific">marine metagenome</name>
    <dbReference type="NCBI Taxonomy" id="408172"/>
    <lineage>
        <taxon>unclassified sequences</taxon>
        <taxon>metagenomes</taxon>
        <taxon>ecological metagenomes</taxon>
    </lineage>
</organism>
<evidence type="ECO:0000256" key="1">
    <source>
        <dbReference type="SAM" id="MobiDB-lite"/>
    </source>
</evidence>
<evidence type="ECO:0000313" key="2">
    <source>
        <dbReference type="EMBL" id="SVB61089.1"/>
    </source>
</evidence>
<name>A0A382FEI8_9ZZZZ</name>
<accession>A0A382FEI8</accession>
<gene>
    <name evidence="2" type="ORF">METZ01_LOCUS213943</name>
</gene>
<dbReference type="AlphaFoldDB" id="A0A382FEI8"/>
<sequence length="81" mass="9070">AAGTRETPQRFSSGMDAVYMLYKSFDSDAPWQKGALRREAHRKYRQFVVGDSRYSSGSDLQGDGGGSSHGETGMRFFRVRN</sequence>